<proteinExistence type="predicted"/>
<dbReference type="PANTHER" id="PTHR24148">
    <property type="entry name" value="ANKYRIN REPEAT DOMAIN-CONTAINING PROTEIN 39 HOMOLOG-RELATED"/>
    <property type="match status" value="1"/>
</dbReference>
<dbReference type="Proteomes" id="UP000605986">
    <property type="component" value="Unassembled WGS sequence"/>
</dbReference>
<protein>
    <submittedName>
        <fullName evidence="1">Uncharacterized protein</fullName>
    </submittedName>
</protein>
<evidence type="ECO:0000313" key="1">
    <source>
        <dbReference type="EMBL" id="KAF4457094.1"/>
    </source>
</evidence>
<dbReference type="OrthoDB" id="3557394at2759"/>
<dbReference type="AlphaFoldDB" id="A0A8H4NZM1"/>
<dbReference type="EMBL" id="JAADJG010000034">
    <property type="protein sequence ID" value="KAF4457094.1"/>
    <property type="molecule type" value="Genomic_DNA"/>
</dbReference>
<sequence length="319" mass="37073">MCDSLGWGRHDTGSDLFLGIEREHAKVLPVLSKQIFEIERLRMEWNDRKVTTLLSLLQEFSSRKATDDRDKVFALLGLASDIKTIKPDYALSTVQVYRLTVIDLIKYNGSLTALSGDMKRKNSRGIPTWIPDWSVAKEEPDRRRMQLEGTYRTSPQWRIERAMLVRQKTLAKNLVAESIMEKRLRSLTSEATMAIKQDRMSTDSMTFDGPLGTLTERELLGLLSDLMRLASEILNLWIRPDTLQAVEQTKHACKALINLHHNNLTDTEYDYPMIFSTAFSFIGPATWMRRLRDNGPRRLYLMDERFLEFRKQKQHEAFK</sequence>
<evidence type="ECO:0000313" key="2">
    <source>
        <dbReference type="Proteomes" id="UP000605986"/>
    </source>
</evidence>
<organism evidence="1 2">
    <name type="scientific">Fusarium austroafricanum</name>
    <dbReference type="NCBI Taxonomy" id="2364996"/>
    <lineage>
        <taxon>Eukaryota</taxon>
        <taxon>Fungi</taxon>
        <taxon>Dikarya</taxon>
        <taxon>Ascomycota</taxon>
        <taxon>Pezizomycotina</taxon>
        <taxon>Sordariomycetes</taxon>
        <taxon>Hypocreomycetidae</taxon>
        <taxon>Hypocreales</taxon>
        <taxon>Nectriaceae</taxon>
        <taxon>Fusarium</taxon>
        <taxon>Fusarium concolor species complex</taxon>
    </lineage>
</organism>
<dbReference type="InterPro" id="IPR052895">
    <property type="entry name" value="HetReg/Transcr_Mod"/>
</dbReference>
<gene>
    <name evidence="1" type="ORF">F53441_882</name>
</gene>
<dbReference type="PANTHER" id="PTHR24148:SF73">
    <property type="entry name" value="HET DOMAIN PROTEIN (AFU_ORTHOLOGUE AFUA_8G01020)"/>
    <property type="match status" value="1"/>
</dbReference>
<keyword evidence="2" id="KW-1185">Reference proteome</keyword>
<accession>A0A8H4NZM1</accession>
<reference evidence="1" key="1">
    <citation type="submission" date="2020-01" db="EMBL/GenBank/DDBJ databases">
        <title>Identification and distribution of gene clusters putatively required for synthesis of sphingolipid metabolism inhibitors in phylogenetically diverse species of the filamentous fungus Fusarium.</title>
        <authorList>
            <person name="Kim H.-S."/>
            <person name="Busman M."/>
            <person name="Brown D.W."/>
            <person name="Divon H."/>
            <person name="Uhlig S."/>
            <person name="Proctor R.H."/>
        </authorList>
    </citation>
    <scope>NUCLEOTIDE SEQUENCE</scope>
    <source>
        <strain evidence="1">NRRL 53441</strain>
    </source>
</reference>
<name>A0A8H4NZM1_9HYPO</name>
<comment type="caution">
    <text evidence="1">The sequence shown here is derived from an EMBL/GenBank/DDBJ whole genome shotgun (WGS) entry which is preliminary data.</text>
</comment>